<name>A0A7G1PGI1_9ACTN</name>
<dbReference type="EMBL" id="AP023440">
    <property type="protein sequence ID" value="BCL33434.1"/>
    <property type="molecule type" value="Genomic_DNA"/>
</dbReference>
<evidence type="ECO:0000256" key="1">
    <source>
        <dbReference type="SAM" id="Phobius"/>
    </source>
</evidence>
<keyword evidence="3" id="KW-1185">Reference proteome</keyword>
<proteinExistence type="predicted"/>
<feature type="transmembrane region" description="Helical" evidence="1">
    <location>
        <begin position="36"/>
        <end position="54"/>
    </location>
</feature>
<evidence type="ECO:0000313" key="2">
    <source>
        <dbReference type="EMBL" id="BCL33434.1"/>
    </source>
</evidence>
<organism evidence="2 3">
    <name type="scientific">Streptomyces aurantiacus</name>
    <dbReference type="NCBI Taxonomy" id="47760"/>
    <lineage>
        <taxon>Bacteria</taxon>
        <taxon>Bacillati</taxon>
        <taxon>Actinomycetota</taxon>
        <taxon>Actinomycetes</taxon>
        <taxon>Kitasatosporales</taxon>
        <taxon>Streptomycetaceae</taxon>
        <taxon>Streptomyces</taxon>
        <taxon>Streptomyces aurantiacus group</taxon>
    </lineage>
</organism>
<reference evidence="2 3" key="1">
    <citation type="journal article" date="2014" name="Int. J. Syst. Evol. Microbiol.">
        <title>Complete genome sequence of Corynebacterium casei LMG S-19264T (=DSM 44701T), isolated from a smear-ripened cheese.</title>
        <authorList>
            <consortium name="US DOE Joint Genome Institute (JGI-PGF)"/>
            <person name="Walter F."/>
            <person name="Albersmeier A."/>
            <person name="Kalinowski J."/>
            <person name="Ruckert C."/>
        </authorList>
    </citation>
    <scope>NUCLEOTIDE SEQUENCE [LARGE SCALE GENOMIC DNA]</scope>
    <source>
        <strain evidence="2 3">JCM 4677</strain>
    </source>
</reference>
<evidence type="ECO:0000313" key="3">
    <source>
        <dbReference type="Proteomes" id="UP000516444"/>
    </source>
</evidence>
<feature type="transmembrane region" description="Helical" evidence="1">
    <location>
        <begin position="12"/>
        <end position="30"/>
    </location>
</feature>
<keyword evidence="1" id="KW-0472">Membrane</keyword>
<accession>A0A7G1PGI1</accession>
<protein>
    <submittedName>
        <fullName evidence="2">Uncharacterized protein</fullName>
    </submittedName>
</protein>
<dbReference type="AlphaFoldDB" id="A0A7G1PGI1"/>
<gene>
    <name evidence="2" type="ORF">GCM10017557_82930</name>
</gene>
<dbReference type="Proteomes" id="UP000516444">
    <property type="component" value="Chromosome"/>
</dbReference>
<keyword evidence="1" id="KW-0812">Transmembrane</keyword>
<dbReference type="KEGG" id="sgm:GCM10017557_82930"/>
<keyword evidence="1" id="KW-1133">Transmembrane helix</keyword>
<sequence>MPTGPNTPRPDYTPWIATGLMLAAGLAHVTYLHPSLVPPLTVAMAGVGLLAALVRR</sequence>